<dbReference type="AlphaFoldDB" id="X0TFQ2"/>
<dbReference type="EMBL" id="BARS01017560">
    <property type="protein sequence ID" value="GAF86151.1"/>
    <property type="molecule type" value="Genomic_DNA"/>
</dbReference>
<organism evidence="1">
    <name type="scientific">marine sediment metagenome</name>
    <dbReference type="NCBI Taxonomy" id="412755"/>
    <lineage>
        <taxon>unclassified sequences</taxon>
        <taxon>metagenomes</taxon>
        <taxon>ecological metagenomes</taxon>
    </lineage>
</organism>
<name>X0TFQ2_9ZZZZ</name>
<accession>X0TFQ2</accession>
<feature type="non-terminal residue" evidence="1">
    <location>
        <position position="219"/>
    </location>
</feature>
<sequence length="219" mass="23724">MGQMAVRVALQCNEADSSLILSEDNTAARLLTRPGEAIYNDANGMVEGNHPFQVVWLGEERRERYLGKLRELADSRKDIPELPRLVFDGNDAANPDANTLLRELIDIGTINGKPPVAPMAWLGDAIAIKDPTVAAFRRQGGTNLLIVGQREDLATSILSMATVSLAAGSDPYPGGAIGKASRFVLFEPAIAEEHPDTMLSRLIEFLPHEIEVVSRLGVV</sequence>
<evidence type="ECO:0000313" key="1">
    <source>
        <dbReference type="EMBL" id="GAF86151.1"/>
    </source>
</evidence>
<reference evidence="1" key="1">
    <citation type="journal article" date="2014" name="Front. Microbiol.">
        <title>High frequency of phylogenetically diverse reductive dehalogenase-homologous genes in deep subseafloor sedimentary metagenomes.</title>
        <authorList>
            <person name="Kawai M."/>
            <person name="Futagami T."/>
            <person name="Toyoda A."/>
            <person name="Takaki Y."/>
            <person name="Nishi S."/>
            <person name="Hori S."/>
            <person name="Arai W."/>
            <person name="Tsubouchi T."/>
            <person name="Morono Y."/>
            <person name="Uchiyama I."/>
            <person name="Ito T."/>
            <person name="Fujiyama A."/>
            <person name="Inagaki F."/>
            <person name="Takami H."/>
        </authorList>
    </citation>
    <scope>NUCLEOTIDE SEQUENCE</scope>
    <source>
        <strain evidence="1">Expedition CK06-06</strain>
    </source>
</reference>
<proteinExistence type="predicted"/>
<gene>
    <name evidence="1" type="ORF">S01H1_28708</name>
</gene>
<protein>
    <submittedName>
        <fullName evidence="1">Uncharacterized protein</fullName>
    </submittedName>
</protein>
<comment type="caution">
    <text evidence="1">The sequence shown here is derived from an EMBL/GenBank/DDBJ whole genome shotgun (WGS) entry which is preliminary data.</text>
</comment>